<dbReference type="GO" id="GO:0005762">
    <property type="term" value="C:mitochondrial large ribosomal subunit"/>
    <property type="evidence" value="ECO:0007669"/>
    <property type="project" value="TreeGrafter"/>
</dbReference>
<keyword evidence="3" id="KW-0809">Transit peptide</keyword>
<comment type="subcellular location">
    <subcellularLocation>
        <location evidence="1">Mitochondrion</location>
    </subcellularLocation>
</comment>
<keyword evidence="10" id="KW-1133">Transmembrane helix</keyword>
<dbReference type="PANTHER" id="PTHR33618">
    <property type="entry name" value="39S RIBOSOMAL PROTEIN L53, MITOCHONDRIAL"/>
    <property type="match status" value="1"/>
</dbReference>
<feature type="coiled-coil region" evidence="9">
    <location>
        <begin position="132"/>
        <end position="194"/>
    </location>
</feature>
<accession>A0AA88UEF2</accession>
<evidence type="ECO:0000256" key="8">
    <source>
        <dbReference type="ARBA" id="ARBA00042721"/>
    </source>
</evidence>
<evidence type="ECO:0000256" key="3">
    <source>
        <dbReference type="ARBA" id="ARBA00022946"/>
    </source>
</evidence>
<evidence type="ECO:0000256" key="5">
    <source>
        <dbReference type="ARBA" id="ARBA00023128"/>
    </source>
</evidence>
<keyword evidence="4" id="KW-0689">Ribosomal protein</keyword>
<dbReference type="PANTHER" id="PTHR33618:SF1">
    <property type="entry name" value="LARGE RIBOSOMAL SUBUNIT PROTEIN ML53"/>
    <property type="match status" value="1"/>
</dbReference>
<dbReference type="InterPro" id="IPR019716">
    <property type="entry name" value="Ribosomal_mL53"/>
</dbReference>
<dbReference type="Proteomes" id="UP001187471">
    <property type="component" value="Unassembled WGS sequence"/>
</dbReference>
<sequence>MIGAQLLLEMRARRSRRALSTSFRYSASTATVAAAIAGPRAAKSNEKLGFDLIINATGNIKKYCSQLKNKSASSSGRDIKENEFKPRKALLTWDDYDESDKETSEYDDIAQLSFMAKDDHSDEVITTQNFDYNKLELAFLELSKNHEKLKLKNTTLKKKVLSLLNIVEELKGEKEELDEKAEFYIAENAQCNARKAKESNPACQVVVKRRTDDHPPQIMVTFVNGVEEMFDATATPTQDIRNMILEKGQMLETEQMFKEAGEKWPVVIPEEELSQSFPGTKEFILLIFAYLCILLIFASFSSFAKEEKEVKGLMHANSETGPLEDLVERLREEEAIIMVREVGCCGDLVVALHPMLVSDEEASCGFGGRKRRQLRWKRGISRVIMALNPTLVGDEVVGCVCNGKRHQQRRIWLKKVVDLNDW</sequence>
<evidence type="ECO:0000313" key="12">
    <source>
        <dbReference type="Proteomes" id="UP001187471"/>
    </source>
</evidence>
<dbReference type="Pfam" id="PF10780">
    <property type="entry name" value="MRP_L53"/>
    <property type="match status" value="1"/>
</dbReference>
<dbReference type="InterPro" id="IPR052473">
    <property type="entry name" value="mtLSU_mL53"/>
</dbReference>
<evidence type="ECO:0000256" key="1">
    <source>
        <dbReference type="ARBA" id="ARBA00004173"/>
    </source>
</evidence>
<evidence type="ECO:0000313" key="11">
    <source>
        <dbReference type="EMBL" id="KAK2979768.1"/>
    </source>
</evidence>
<dbReference type="AlphaFoldDB" id="A0AA88UEF2"/>
<feature type="transmembrane region" description="Helical" evidence="10">
    <location>
        <begin position="283"/>
        <end position="304"/>
    </location>
</feature>
<keyword evidence="9" id="KW-0175">Coiled coil</keyword>
<comment type="caution">
    <text evidence="11">The sequence shown here is derived from an EMBL/GenBank/DDBJ whole genome shotgun (WGS) entry which is preliminary data.</text>
</comment>
<evidence type="ECO:0000256" key="2">
    <source>
        <dbReference type="ARBA" id="ARBA00005557"/>
    </source>
</evidence>
<comment type="similarity">
    <text evidence="2">Belongs to the mitochondrion-specific ribosomal protein mL53 family.</text>
</comment>
<keyword evidence="10" id="KW-0812">Transmembrane</keyword>
<protein>
    <recommendedName>
        <fullName evidence="7">Large ribosomal subunit protein mL53</fullName>
    </recommendedName>
    <alternativeName>
        <fullName evidence="8">39S ribosomal protein L53, mitochondrial</fullName>
    </alternativeName>
</protein>
<name>A0AA88UEF2_9ASTE</name>
<dbReference type="EMBL" id="JAVXUO010001714">
    <property type="protein sequence ID" value="KAK2979768.1"/>
    <property type="molecule type" value="Genomic_DNA"/>
</dbReference>
<evidence type="ECO:0000256" key="7">
    <source>
        <dbReference type="ARBA" id="ARBA00035180"/>
    </source>
</evidence>
<evidence type="ECO:0000256" key="9">
    <source>
        <dbReference type="SAM" id="Coils"/>
    </source>
</evidence>
<reference evidence="11" key="1">
    <citation type="submission" date="2022-12" db="EMBL/GenBank/DDBJ databases">
        <title>Draft genome assemblies for two species of Escallonia (Escalloniales).</title>
        <authorList>
            <person name="Chanderbali A."/>
            <person name="Dervinis C."/>
            <person name="Anghel I."/>
            <person name="Soltis D."/>
            <person name="Soltis P."/>
            <person name="Zapata F."/>
        </authorList>
    </citation>
    <scope>NUCLEOTIDE SEQUENCE</scope>
    <source>
        <strain evidence="11">UCBG92.1500</strain>
        <tissue evidence="11">Leaf</tissue>
    </source>
</reference>
<dbReference type="Gene3D" id="3.40.30.10">
    <property type="entry name" value="Glutaredoxin"/>
    <property type="match status" value="1"/>
</dbReference>
<organism evidence="11 12">
    <name type="scientific">Escallonia rubra</name>
    <dbReference type="NCBI Taxonomy" id="112253"/>
    <lineage>
        <taxon>Eukaryota</taxon>
        <taxon>Viridiplantae</taxon>
        <taxon>Streptophyta</taxon>
        <taxon>Embryophyta</taxon>
        <taxon>Tracheophyta</taxon>
        <taxon>Spermatophyta</taxon>
        <taxon>Magnoliopsida</taxon>
        <taxon>eudicotyledons</taxon>
        <taxon>Gunneridae</taxon>
        <taxon>Pentapetalae</taxon>
        <taxon>asterids</taxon>
        <taxon>campanulids</taxon>
        <taxon>Escalloniales</taxon>
        <taxon>Escalloniaceae</taxon>
        <taxon>Escallonia</taxon>
    </lineage>
</organism>
<evidence type="ECO:0000256" key="6">
    <source>
        <dbReference type="ARBA" id="ARBA00023274"/>
    </source>
</evidence>
<proteinExistence type="inferred from homology"/>
<keyword evidence="10" id="KW-0472">Membrane</keyword>
<keyword evidence="5" id="KW-0496">Mitochondrion</keyword>
<evidence type="ECO:0000256" key="10">
    <source>
        <dbReference type="SAM" id="Phobius"/>
    </source>
</evidence>
<keyword evidence="12" id="KW-1185">Reference proteome</keyword>
<keyword evidence="6" id="KW-0687">Ribonucleoprotein</keyword>
<evidence type="ECO:0000256" key="4">
    <source>
        <dbReference type="ARBA" id="ARBA00022980"/>
    </source>
</evidence>
<gene>
    <name evidence="11" type="ORF">RJ640_026397</name>
</gene>